<proteinExistence type="inferred from homology"/>
<dbReference type="InterPro" id="IPR007831">
    <property type="entry name" value="T2SS_GspE_N"/>
</dbReference>
<evidence type="ECO:0000256" key="5">
    <source>
        <dbReference type="SAM" id="Phobius"/>
    </source>
</evidence>
<organism evidence="7 8">
    <name type="scientific">Leisingera caerulea</name>
    <name type="common">Phaeobacter caeruleus</name>
    <dbReference type="NCBI Taxonomy" id="506591"/>
    <lineage>
        <taxon>Bacteria</taxon>
        <taxon>Pseudomonadati</taxon>
        <taxon>Pseudomonadota</taxon>
        <taxon>Alphaproteobacteria</taxon>
        <taxon>Rhodobacterales</taxon>
        <taxon>Roseobacteraceae</taxon>
        <taxon>Leisingera</taxon>
    </lineage>
</organism>
<accession>A0A9Q9LXB2</accession>
<evidence type="ECO:0000256" key="1">
    <source>
        <dbReference type="ARBA" id="ARBA00006739"/>
    </source>
</evidence>
<evidence type="ECO:0000256" key="3">
    <source>
        <dbReference type="ARBA" id="ARBA00022679"/>
    </source>
</evidence>
<dbReference type="InterPro" id="IPR037257">
    <property type="entry name" value="T2SS_E_N_sf"/>
</dbReference>
<keyword evidence="5" id="KW-0472">Membrane</keyword>
<feature type="transmembrane region" description="Helical" evidence="5">
    <location>
        <begin position="578"/>
        <end position="602"/>
    </location>
</feature>
<keyword evidence="5" id="KW-0812">Transmembrane</keyword>
<evidence type="ECO:0000259" key="6">
    <source>
        <dbReference type="Pfam" id="PF05157"/>
    </source>
</evidence>
<name>A0A9Q9LXB2_LEICA</name>
<dbReference type="EMBL" id="CP081070">
    <property type="protein sequence ID" value="UWQ52866.1"/>
    <property type="molecule type" value="Genomic_DNA"/>
</dbReference>
<dbReference type="InterPro" id="IPR029044">
    <property type="entry name" value="Nucleotide-diphossugar_trans"/>
</dbReference>
<feature type="transmembrane region" description="Helical" evidence="5">
    <location>
        <begin position="206"/>
        <end position="227"/>
    </location>
</feature>
<dbReference type="Pfam" id="PF05157">
    <property type="entry name" value="MshEN"/>
    <property type="match status" value="1"/>
</dbReference>
<protein>
    <submittedName>
        <fullName evidence="7">Glycosyltransferase</fullName>
        <ecNumber evidence="7">2.4.-.-</ecNumber>
    </submittedName>
</protein>
<comment type="similarity">
    <text evidence="1">Belongs to the glycosyltransferase 2 family.</text>
</comment>
<evidence type="ECO:0000313" key="7">
    <source>
        <dbReference type="EMBL" id="UWQ52866.1"/>
    </source>
</evidence>
<evidence type="ECO:0000256" key="4">
    <source>
        <dbReference type="SAM" id="MobiDB-lite"/>
    </source>
</evidence>
<dbReference type="KEGG" id="lcae:K3721_12690"/>
<sequence>MGFVSQPLRQLRPPQLAGKPSPGPRLPEDGASMMRALVLRQHQKAALGRVLVAEGLASEDQVQDTLARQYRMPRADLTGQIVNTRLLARKPAQFWLRHCALPWLQLGKTVTVAIAHPDRFEALQRELQDSFGSITPVLAGEAQITALLTSHVSPALVREASSSVVPQLSCRTLQPARGRAVAAACALPALYLSCTAPAAVFTALSLVALVSVLLFTALKACGLAAYWSARARGRPTAPPPLPAARRQDGHEQPVISVMVPLYKEAEISRALLSRIRKLSYPRALTDVILVLEEHDRVTRAALKNTRLPPWIRVVEVPAFGGLTTKPRAMNYALNFCRGAIIGVWDAEDAPEADQLSKVAQAFARADNRTACVQGVLDYYNPRTNWISRCFTLEYGSWFRIVLQGIARLGLVVPLGGTTMFVRRQVLEELGGWDAHNVTEDADLGVRLYRAGYRTQMLPSTTYEEANCRPWPWVKQRSRWLKGFMVTYLVHMRQPLRLLGDLGWKRFLGFQAFFLGTLGQFLFAPLLWSFWLIALGLPHPSEGAAPPVLLPLAAAALVFFELLGLIICITAARDMGRPWLAGWAPAMILYFPMGALAAAKAAYELVARPFFWDKTAHGVKTAAKPRRKTRLGQFSPARLRPVSAGS</sequence>
<evidence type="ECO:0000256" key="2">
    <source>
        <dbReference type="ARBA" id="ARBA00022676"/>
    </source>
</evidence>
<dbReference type="PANTHER" id="PTHR43630:SF1">
    <property type="entry name" value="POLY-BETA-1,6-N-ACETYL-D-GLUCOSAMINE SYNTHASE"/>
    <property type="match status" value="1"/>
</dbReference>
<feature type="transmembrane region" description="Helical" evidence="5">
    <location>
        <begin position="547"/>
        <end position="571"/>
    </location>
</feature>
<dbReference type="RefSeq" id="WP_259970616.1">
    <property type="nucleotide sequence ID" value="NZ_CP081070.1"/>
</dbReference>
<dbReference type="SUPFAM" id="SSF53448">
    <property type="entry name" value="Nucleotide-diphospho-sugar transferases"/>
    <property type="match status" value="1"/>
</dbReference>
<dbReference type="AlphaFoldDB" id="A0A9Q9LXB2"/>
<dbReference type="CDD" id="cd06427">
    <property type="entry name" value="CESA_like_2"/>
    <property type="match status" value="1"/>
</dbReference>
<reference evidence="7" key="1">
    <citation type="submission" date="2021-08" db="EMBL/GenBank/DDBJ databases">
        <authorList>
            <person name="Nwanade C."/>
            <person name="Wang M."/>
            <person name="Masoudi A."/>
            <person name="Yu Z."/>
            <person name="Liu J."/>
        </authorList>
    </citation>
    <scope>NUCLEOTIDE SEQUENCE</scope>
    <source>
        <strain evidence="7">S122</strain>
    </source>
</reference>
<feature type="transmembrane region" description="Helical" evidence="5">
    <location>
        <begin position="506"/>
        <end position="527"/>
    </location>
</feature>
<feature type="domain" description="Type II secretion system protein GspE N-terminal" evidence="6">
    <location>
        <begin position="70"/>
        <end position="153"/>
    </location>
</feature>
<dbReference type="Pfam" id="PF13641">
    <property type="entry name" value="Glyco_tranf_2_3"/>
    <property type="match status" value="1"/>
</dbReference>
<dbReference type="EC" id="2.4.-.-" evidence="7"/>
<dbReference type="PANTHER" id="PTHR43630">
    <property type="entry name" value="POLY-BETA-1,6-N-ACETYL-D-GLUCOSAMINE SYNTHASE"/>
    <property type="match status" value="1"/>
</dbReference>
<dbReference type="SUPFAM" id="SSF160246">
    <property type="entry name" value="EspE N-terminal domain-like"/>
    <property type="match status" value="1"/>
</dbReference>
<dbReference type="GO" id="GO:0016757">
    <property type="term" value="F:glycosyltransferase activity"/>
    <property type="evidence" value="ECO:0007669"/>
    <property type="project" value="UniProtKB-KW"/>
</dbReference>
<dbReference type="Gene3D" id="3.90.550.10">
    <property type="entry name" value="Spore Coat Polysaccharide Biosynthesis Protein SpsA, Chain A"/>
    <property type="match status" value="1"/>
</dbReference>
<keyword evidence="5" id="KW-1133">Transmembrane helix</keyword>
<evidence type="ECO:0000313" key="8">
    <source>
        <dbReference type="Proteomes" id="UP001058713"/>
    </source>
</evidence>
<keyword evidence="2 7" id="KW-0328">Glycosyltransferase</keyword>
<dbReference type="Proteomes" id="UP001058713">
    <property type="component" value="Chromosome"/>
</dbReference>
<gene>
    <name evidence="7" type="ORF">K3721_12690</name>
</gene>
<keyword evidence="3 7" id="KW-0808">Transferase</keyword>
<feature type="region of interest" description="Disordered" evidence="4">
    <location>
        <begin position="1"/>
        <end position="29"/>
    </location>
</feature>
<feature type="transmembrane region" description="Helical" evidence="5">
    <location>
        <begin position="180"/>
        <end position="200"/>
    </location>
</feature>